<accession>A0A317JPZ3</accession>
<reference evidence="3 4" key="1">
    <citation type="submission" date="2018-02" db="EMBL/GenBank/DDBJ databases">
        <title>Genomic Reconstructions from Amazon Rainforest and Pasture Soil Reveal Novel Insights into the Physiology of Candidate Phyla in Tropical Sites.</title>
        <authorList>
            <person name="Kroeger M.E."/>
            <person name="Delmont T."/>
            <person name="Eren A.M."/>
            <person name="Guo J."/>
            <person name="Meyer K.M."/>
            <person name="Khan K."/>
            <person name="Rodrigues J.L.M."/>
            <person name="Bohannan B.J.M."/>
            <person name="Tringe S."/>
            <person name="Borges C.D."/>
            <person name="Tiedje J."/>
            <person name="Tsai S.M."/>
            <person name="Nusslein K."/>
        </authorList>
    </citation>
    <scope>NUCLEOTIDE SEQUENCE [LARGE SCALE GENOMIC DNA]</scope>
    <source>
        <strain evidence="3">Amazon FNV 2010 28 9</strain>
    </source>
</reference>
<evidence type="ECO:0000256" key="2">
    <source>
        <dbReference type="SAM" id="MobiDB-lite"/>
    </source>
</evidence>
<dbReference type="Proteomes" id="UP000246104">
    <property type="component" value="Unassembled WGS sequence"/>
</dbReference>
<dbReference type="EMBL" id="PSRQ01000035">
    <property type="protein sequence ID" value="PWU23400.1"/>
    <property type="molecule type" value="Genomic_DNA"/>
</dbReference>
<evidence type="ECO:0000313" key="3">
    <source>
        <dbReference type="EMBL" id="PWU23400.1"/>
    </source>
</evidence>
<evidence type="ECO:0000313" key="4">
    <source>
        <dbReference type="Proteomes" id="UP000246104"/>
    </source>
</evidence>
<evidence type="ECO:0000256" key="1">
    <source>
        <dbReference type="SAM" id="Coils"/>
    </source>
</evidence>
<name>A0A317JPZ3_9BACT</name>
<comment type="caution">
    <text evidence="3">The sequence shown here is derived from an EMBL/GenBank/DDBJ whole genome shotgun (WGS) entry which is preliminary data.</text>
</comment>
<gene>
    <name evidence="3" type="ORF">C5B42_03140</name>
</gene>
<feature type="region of interest" description="Disordered" evidence="2">
    <location>
        <begin position="1"/>
        <end position="39"/>
    </location>
</feature>
<proteinExistence type="predicted"/>
<dbReference type="AlphaFoldDB" id="A0A317JPZ3"/>
<keyword evidence="1" id="KW-0175">Coiled coil</keyword>
<feature type="coiled-coil region" evidence="1">
    <location>
        <begin position="60"/>
        <end position="152"/>
    </location>
</feature>
<sequence>MDPQKISLNPDTTPEIEQNTMGELPASEENELPSGENHEKVEHVPPISISFNTNGAGDTLMATQGIINRQAARLDELKEEIKHINESLRSILENDAELSQAEEQLKEVTKRQKARKQQIANNAESTQLKFKLKETRDQVKELEESLNNHLLNYYQITGTKVFDTDDGAQREFKITARVMAKKQS</sequence>
<organism evidence="3 4">
    <name type="scientific">Candidatus Cerribacteria bacterium 'Amazon FNV 2010 28 9'</name>
    <dbReference type="NCBI Taxonomy" id="2081795"/>
    <lineage>
        <taxon>Bacteria</taxon>
        <taxon>Candidatus Cerribacteria</taxon>
    </lineage>
</organism>
<protein>
    <submittedName>
        <fullName evidence="3">Uncharacterized protein</fullName>
    </submittedName>
</protein>
<feature type="compositionally biased region" description="Polar residues" evidence="2">
    <location>
        <begin position="1"/>
        <end position="21"/>
    </location>
</feature>